<dbReference type="SUPFAM" id="SSF55469">
    <property type="entry name" value="FMN-dependent nitroreductase-like"/>
    <property type="match status" value="1"/>
</dbReference>
<dbReference type="Proteomes" id="UP001144471">
    <property type="component" value="Unassembled WGS sequence"/>
</dbReference>
<evidence type="ECO:0000259" key="2">
    <source>
        <dbReference type="Pfam" id="PF00881"/>
    </source>
</evidence>
<dbReference type="CDD" id="cd02142">
    <property type="entry name" value="McbC_SagB-like_oxidoreductase"/>
    <property type="match status" value="1"/>
</dbReference>
<proteinExistence type="predicted"/>
<dbReference type="InterPro" id="IPR029479">
    <property type="entry name" value="Nitroreductase"/>
</dbReference>
<keyword evidence="1" id="KW-0732">Signal</keyword>
<dbReference type="PANTHER" id="PTHR43745">
    <property type="entry name" value="NITROREDUCTASE MJ1384-RELATED"/>
    <property type="match status" value="1"/>
</dbReference>
<sequence>MKVNIITLILCFTTLSLISLSAQMDNGVISLPGPRYQGNTSIEEAMRERRSTRKYSKEEISLEEISQILWSAQGITHRSRGLRTAPSAGALYPLEIYLVAGEVEGIPKGIYRYSPATHSIKIKEEGDKRKKFFTCCQPFVGKAPAIIVITGVYERTAVKYGKRADQYIYIEAGAVGQNIYLQCEALGMGTTFVGAFIDSRLSSILSLPEGEQPLGVMPLGKKIK</sequence>
<dbReference type="InterPro" id="IPR020051">
    <property type="entry name" value="SagB-type_dehydrogenase"/>
</dbReference>
<dbReference type="EMBL" id="BSDY01000007">
    <property type="protein sequence ID" value="GLI56353.1"/>
    <property type="molecule type" value="Genomic_DNA"/>
</dbReference>
<dbReference type="GO" id="GO:0016491">
    <property type="term" value="F:oxidoreductase activity"/>
    <property type="evidence" value="ECO:0007669"/>
    <property type="project" value="InterPro"/>
</dbReference>
<dbReference type="PANTHER" id="PTHR43745:SF2">
    <property type="entry name" value="NITROREDUCTASE MJ1384-RELATED"/>
    <property type="match status" value="1"/>
</dbReference>
<feature type="domain" description="Nitroreductase" evidence="2">
    <location>
        <begin position="47"/>
        <end position="221"/>
    </location>
</feature>
<dbReference type="NCBIfam" id="TIGR03605">
    <property type="entry name" value="antibiot_sagB"/>
    <property type="match status" value="1"/>
</dbReference>
<gene>
    <name evidence="3" type="ORF">PM10SUCC1_18670</name>
</gene>
<name>A0A9W6GL42_9FUSO</name>
<protein>
    <submittedName>
        <fullName evidence="3">Nitroreductase</fullName>
    </submittedName>
</protein>
<dbReference type="Gene3D" id="3.40.109.10">
    <property type="entry name" value="NADH Oxidase"/>
    <property type="match status" value="1"/>
</dbReference>
<dbReference type="InterPro" id="IPR000415">
    <property type="entry name" value="Nitroreductase-like"/>
</dbReference>
<feature type="signal peptide" evidence="1">
    <location>
        <begin position="1"/>
        <end position="24"/>
    </location>
</feature>
<evidence type="ECO:0000313" key="3">
    <source>
        <dbReference type="EMBL" id="GLI56353.1"/>
    </source>
</evidence>
<feature type="chain" id="PRO_5040890506" evidence="1">
    <location>
        <begin position="25"/>
        <end position="224"/>
    </location>
</feature>
<evidence type="ECO:0000313" key="4">
    <source>
        <dbReference type="Proteomes" id="UP001144471"/>
    </source>
</evidence>
<evidence type="ECO:0000256" key="1">
    <source>
        <dbReference type="SAM" id="SignalP"/>
    </source>
</evidence>
<accession>A0A9W6GL42</accession>
<dbReference type="InterPro" id="IPR052544">
    <property type="entry name" value="Bacteriocin_Proc_Enz"/>
</dbReference>
<dbReference type="RefSeq" id="WP_281835454.1">
    <property type="nucleotide sequence ID" value="NZ_BSDY01000007.1"/>
</dbReference>
<reference evidence="3" key="1">
    <citation type="submission" date="2022-12" db="EMBL/GenBank/DDBJ databases">
        <title>Reference genome sequencing for broad-spectrum identification of bacterial and archaeal isolates by mass spectrometry.</title>
        <authorList>
            <person name="Sekiguchi Y."/>
            <person name="Tourlousse D.M."/>
        </authorList>
    </citation>
    <scope>NUCLEOTIDE SEQUENCE</scope>
    <source>
        <strain evidence="3">10succ1</strain>
    </source>
</reference>
<comment type="caution">
    <text evidence="3">The sequence shown here is derived from an EMBL/GenBank/DDBJ whole genome shotgun (WGS) entry which is preliminary data.</text>
</comment>
<dbReference type="Pfam" id="PF00881">
    <property type="entry name" value="Nitroreductase"/>
    <property type="match status" value="1"/>
</dbReference>
<keyword evidence="4" id="KW-1185">Reference proteome</keyword>
<dbReference type="AlphaFoldDB" id="A0A9W6GL42"/>
<organism evidence="3 4">
    <name type="scientific">Propionigenium maris DSM 9537</name>
    <dbReference type="NCBI Taxonomy" id="1123000"/>
    <lineage>
        <taxon>Bacteria</taxon>
        <taxon>Fusobacteriati</taxon>
        <taxon>Fusobacteriota</taxon>
        <taxon>Fusobacteriia</taxon>
        <taxon>Fusobacteriales</taxon>
        <taxon>Fusobacteriaceae</taxon>
        <taxon>Propionigenium</taxon>
    </lineage>
</organism>